<dbReference type="STRING" id="867902.Ornrh_0207"/>
<dbReference type="PROSITE" id="PS51186">
    <property type="entry name" value="GNAT"/>
    <property type="match status" value="1"/>
</dbReference>
<dbReference type="SUPFAM" id="SSF55729">
    <property type="entry name" value="Acyl-CoA N-acyltransferases (Nat)"/>
    <property type="match status" value="1"/>
</dbReference>
<reference evidence="2 3" key="1">
    <citation type="submission" date="2012-06" db="EMBL/GenBank/DDBJ databases">
        <title>The complete genome of Ornithobacterium rhinotracheale DSM 15997.</title>
        <authorList>
            <consortium name="US DOE Joint Genome Institute (JGI-PGF)"/>
            <person name="Lucas S."/>
            <person name="Copeland A."/>
            <person name="Lapidus A."/>
            <person name="Goodwin L."/>
            <person name="Pitluck S."/>
            <person name="Peters L."/>
            <person name="Mikhailova N."/>
            <person name="Teshima H."/>
            <person name="Kyrpides N."/>
            <person name="Mavromatis K."/>
            <person name="Pagani I."/>
            <person name="Ivanova N."/>
            <person name="Ovchinnikova G."/>
            <person name="Zeytun A."/>
            <person name="Detter J.C."/>
            <person name="Han C."/>
            <person name="Land M."/>
            <person name="Hauser L."/>
            <person name="Markowitz V."/>
            <person name="Cheng J.-F."/>
            <person name="Hugenholtz P."/>
            <person name="Woyke T."/>
            <person name="Wu D."/>
            <person name="Lang E."/>
            <person name="Kopitz M."/>
            <person name="Brambilla E."/>
            <person name="Klenk H.-P."/>
            <person name="Eisen J.A."/>
        </authorList>
    </citation>
    <scope>NUCLEOTIDE SEQUENCE [LARGE SCALE GENOMIC DNA]</scope>
    <source>
        <strain evidence="3">ATCC 51463 / DSM 15997 / CCUG 23171 / LMG 9086</strain>
    </source>
</reference>
<dbReference type="GeneID" id="97256979"/>
<proteinExistence type="predicted"/>
<organism evidence="2 3">
    <name type="scientific">Ornithobacterium rhinotracheale (strain ATCC 51463 / DSM 15997 / CCUG 23171 / CIP 104009 / LMG 9086)</name>
    <dbReference type="NCBI Taxonomy" id="867902"/>
    <lineage>
        <taxon>Bacteria</taxon>
        <taxon>Pseudomonadati</taxon>
        <taxon>Bacteroidota</taxon>
        <taxon>Flavobacteriia</taxon>
        <taxon>Flavobacteriales</taxon>
        <taxon>Weeksellaceae</taxon>
        <taxon>Ornithobacterium</taxon>
    </lineage>
</organism>
<dbReference type="InterPro" id="IPR000182">
    <property type="entry name" value="GNAT_dom"/>
</dbReference>
<dbReference type="GO" id="GO:0016747">
    <property type="term" value="F:acyltransferase activity, transferring groups other than amino-acyl groups"/>
    <property type="evidence" value="ECO:0007669"/>
    <property type="project" value="InterPro"/>
</dbReference>
<dbReference type="PANTHER" id="PTHR43617">
    <property type="entry name" value="L-AMINO ACID N-ACETYLTRANSFERASE"/>
    <property type="match status" value="1"/>
</dbReference>
<gene>
    <name evidence="2" type="ordered locus">Ornrh_0207</name>
</gene>
<dbReference type="eggNOG" id="COG0456">
    <property type="taxonomic scope" value="Bacteria"/>
</dbReference>
<evidence type="ECO:0000259" key="1">
    <source>
        <dbReference type="PROSITE" id="PS51186"/>
    </source>
</evidence>
<dbReference type="Gene3D" id="3.40.630.30">
    <property type="match status" value="1"/>
</dbReference>
<dbReference type="Pfam" id="PF00583">
    <property type="entry name" value="Acetyltransf_1"/>
    <property type="match status" value="1"/>
</dbReference>
<protein>
    <submittedName>
        <fullName evidence="2">Acetyltransferase</fullName>
    </submittedName>
</protein>
<keyword evidence="2" id="KW-0808">Transferase</keyword>
<sequence length="189" mass="21679">MYTIRKAEPSDYKAIARYLLMAMEDIVYKFIGHEDEEKALAFLEHFIPEKDNQYSYENCHVILHNNQVIGAADVYDGGKLATLRAPIKKYVEETHSKDFSPEDETEAGEYYLDTLGIDPAYRGKGLGTQLLNFLITEYTVKRHKPLGLLVDNDNPKAKKLYEILGFKKVADKTLVGKKMEHLQYAPSRE</sequence>
<dbReference type="InterPro" id="IPR050276">
    <property type="entry name" value="MshD_Acetyltransferase"/>
</dbReference>
<dbReference type="GeneID" id="71568486"/>
<evidence type="ECO:0000313" key="2">
    <source>
        <dbReference type="EMBL" id="AFL96429.1"/>
    </source>
</evidence>
<dbReference type="EMBL" id="CP003283">
    <property type="protein sequence ID" value="AFL96429.1"/>
    <property type="molecule type" value="Genomic_DNA"/>
</dbReference>
<keyword evidence="3" id="KW-1185">Reference proteome</keyword>
<dbReference type="RefSeq" id="WP_014790059.1">
    <property type="nucleotide sequence ID" value="NC_018016.1"/>
</dbReference>
<dbReference type="CDD" id="cd04301">
    <property type="entry name" value="NAT_SF"/>
    <property type="match status" value="1"/>
</dbReference>
<dbReference type="HOGENOM" id="CLU_087235_2_0_10"/>
<accession>I3ZXJ5</accession>
<dbReference type="Proteomes" id="UP000006051">
    <property type="component" value="Chromosome"/>
</dbReference>
<name>I3ZXJ5_ORNRL</name>
<dbReference type="KEGG" id="orh:Ornrh_0207"/>
<evidence type="ECO:0000313" key="3">
    <source>
        <dbReference type="Proteomes" id="UP000006051"/>
    </source>
</evidence>
<dbReference type="AlphaFoldDB" id="I3ZXJ5"/>
<feature type="domain" description="N-acetyltransferase" evidence="1">
    <location>
        <begin position="2"/>
        <end position="189"/>
    </location>
</feature>
<dbReference type="InterPro" id="IPR016181">
    <property type="entry name" value="Acyl_CoA_acyltransferase"/>
</dbReference>